<dbReference type="Pfam" id="PF08811">
    <property type="entry name" value="DUF1800"/>
    <property type="match status" value="1"/>
</dbReference>
<dbReference type="Proteomes" id="UP000257016">
    <property type="component" value="Unassembled WGS sequence"/>
</dbReference>
<dbReference type="InterPro" id="IPR014917">
    <property type="entry name" value="DUF1800"/>
</dbReference>
<name>A0A375C8I8_9BURK</name>
<dbReference type="EMBL" id="OFSN01000015">
    <property type="protein sequence ID" value="SOY65458.1"/>
    <property type="molecule type" value="Genomic_DNA"/>
</dbReference>
<protein>
    <submittedName>
        <fullName evidence="2">Uncharacterized protein</fullName>
    </submittedName>
</protein>
<feature type="region of interest" description="Disordered" evidence="1">
    <location>
        <begin position="1"/>
        <end position="20"/>
    </location>
</feature>
<sequence>MWMGIESKEVDHMDPAQHPRPLGRGRVTAWRAAAALALAACLAGCAELQAGRGNGDDRGATAAADLRWLNTVTYGADEASLDALRRLGRKDFLAQQLALPLADPPELAAAIAALPNLRDGAAAQVQAAREARQRIDALPDDTSRQQARQALNLQGREIVADVARRHLLRALYSPAQLREQMTWFWMNHFNVYAGKGQVGLLLAEYEERAIRPHALGRFRDLLMATVTAPAMLVYLDNAQSSANRVNENYARELMELHTLGVSGGPSGSRYTQQDVQELARVLTGVGVNLRGTPPPQLPPARAGLYRSDGLFEFNPARHDFGAKLLLGQRIEPSGFDEVARAVSMLAREPATARYVSARLAAHFIADNPPVAVVERMAQTFTRTDGDIAAVLRTMLLAPELDRQAGALPRKFKDPMVYVVSSLRLAYEGRQVANLRPVMNWLNQLGEPLYGHVAPDGYPSAESAWASSGQMVRRFEIARAIGSGPAGLFASDGTTPRGARFPTIGNKFYYDAIEATLGPATRAALNQAESQAEWNTLLLASPEWMQR</sequence>
<dbReference type="AlphaFoldDB" id="A0A375C8I8"/>
<accession>A0A375C8I8</accession>
<reference evidence="2" key="1">
    <citation type="submission" date="2018-01" db="EMBL/GenBank/DDBJ databases">
        <authorList>
            <person name="Clerissi C."/>
        </authorList>
    </citation>
    <scope>NUCLEOTIDE SEQUENCE</scope>
    <source>
        <strain evidence="2">Cupriavidus taiwanensis LMG 19430</strain>
    </source>
</reference>
<feature type="compositionally biased region" description="Basic and acidic residues" evidence="1">
    <location>
        <begin position="1"/>
        <end position="17"/>
    </location>
</feature>
<gene>
    <name evidence="2" type="ORF">CBM2586_B10053</name>
</gene>
<organism evidence="2">
    <name type="scientific">Cupriavidus taiwanensis</name>
    <dbReference type="NCBI Taxonomy" id="164546"/>
    <lineage>
        <taxon>Bacteria</taxon>
        <taxon>Pseudomonadati</taxon>
        <taxon>Pseudomonadota</taxon>
        <taxon>Betaproteobacteria</taxon>
        <taxon>Burkholderiales</taxon>
        <taxon>Burkholderiaceae</taxon>
        <taxon>Cupriavidus</taxon>
    </lineage>
</organism>
<proteinExistence type="predicted"/>
<evidence type="ECO:0000256" key="1">
    <source>
        <dbReference type="SAM" id="MobiDB-lite"/>
    </source>
</evidence>
<evidence type="ECO:0000313" key="2">
    <source>
        <dbReference type="EMBL" id="SOY65458.1"/>
    </source>
</evidence>
<comment type="caution">
    <text evidence="2">The sequence shown here is derived from an EMBL/GenBank/DDBJ whole genome shotgun (WGS) entry which is preliminary data.</text>
</comment>